<name>A0A1G8EAC1_9BACI</name>
<evidence type="ECO:0000313" key="2">
    <source>
        <dbReference type="Proteomes" id="UP000199163"/>
    </source>
</evidence>
<dbReference type="Proteomes" id="UP000199163">
    <property type="component" value="Unassembled WGS sequence"/>
</dbReference>
<dbReference type="Pfam" id="PF17428">
    <property type="entry name" value="DUF5412"/>
    <property type="match status" value="1"/>
</dbReference>
<dbReference type="InterPro" id="IPR035406">
    <property type="entry name" value="DUF5412"/>
</dbReference>
<reference evidence="2" key="1">
    <citation type="submission" date="2016-10" db="EMBL/GenBank/DDBJ databases">
        <authorList>
            <person name="Varghese N."/>
            <person name="Submissions S."/>
        </authorList>
    </citation>
    <scope>NUCLEOTIDE SEQUENCE [LARGE SCALE GENOMIC DNA]</scope>
    <source>
        <strain evidence="2">DSM 21632</strain>
    </source>
</reference>
<sequence length="115" mass="13082">MFLLAGSACAAGFLAYGIHWAFFDMERLPAGEHLTEATSPDGTYTLKAYASHGNATVSNAVRGELVFHEEKDKTKNIYWNYREESADIRWMDDDTVEINGRTLDVPHDTYDFRKE</sequence>
<keyword evidence="2" id="KW-1185">Reference proteome</keyword>
<organism evidence="1 2">
    <name type="scientific">Alteribacillus persepolensis</name>
    <dbReference type="NCBI Taxonomy" id="568899"/>
    <lineage>
        <taxon>Bacteria</taxon>
        <taxon>Bacillati</taxon>
        <taxon>Bacillota</taxon>
        <taxon>Bacilli</taxon>
        <taxon>Bacillales</taxon>
        <taxon>Bacillaceae</taxon>
        <taxon>Alteribacillus</taxon>
    </lineage>
</organism>
<dbReference type="STRING" id="568899.SAMN05192534_1095"/>
<evidence type="ECO:0000313" key="1">
    <source>
        <dbReference type="EMBL" id="SDH66836.1"/>
    </source>
</evidence>
<gene>
    <name evidence="1" type="ORF">SAMN05192534_1095</name>
</gene>
<accession>A0A1G8EAC1</accession>
<dbReference type="OrthoDB" id="2357451at2"/>
<dbReference type="RefSeq" id="WP_091273073.1">
    <property type="nucleotide sequence ID" value="NZ_FNDK01000009.1"/>
</dbReference>
<dbReference type="EMBL" id="FNDK01000009">
    <property type="protein sequence ID" value="SDH66836.1"/>
    <property type="molecule type" value="Genomic_DNA"/>
</dbReference>
<evidence type="ECO:0008006" key="3">
    <source>
        <dbReference type="Google" id="ProtNLM"/>
    </source>
</evidence>
<protein>
    <recommendedName>
        <fullName evidence="3">DUF5412 domain-containing protein</fullName>
    </recommendedName>
</protein>
<proteinExistence type="predicted"/>
<dbReference type="AlphaFoldDB" id="A0A1G8EAC1"/>